<comment type="caution">
    <text evidence="2">The sequence shown here is derived from an EMBL/GenBank/DDBJ whole genome shotgun (WGS) entry which is preliminary data.</text>
</comment>
<feature type="domain" description="Metallo-beta-lactamase" evidence="1">
    <location>
        <begin position="19"/>
        <end position="198"/>
    </location>
</feature>
<dbReference type="InterPro" id="IPR036866">
    <property type="entry name" value="RibonucZ/Hydroxyglut_hydro"/>
</dbReference>
<dbReference type="eggNOG" id="COG1234">
    <property type="taxonomic scope" value="Bacteria"/>
</dbReference>
<dbReference type="GO" id="GO:0042781">
    <property type="term" value="F:3'-tRNA processing endoribonuclease activity"/>
    <property type="evidence" value="ECO:0007669"/>
    <property type="project" value="TreeGrafter"/>
</dbReference>
<dbReference type="RefSeq" id="WP_008870800.1">
    <property type="nucleotide sequence ID" value="NZ_ACJN02000003.1"/>
</dbReference>
<name>D6SRY2_9BACT</name>
<proteinExistence type="predicted"/>
<dbReference type="SUPFAM" id="SSF56281">
    <property type="entry name" value="Metallo-hydrolase/oxidoreductase"/>
    <property type="match status" value="1"/>
</dbReference>
<dbReference type="EMBL" id="ACJN02000003">
    <property type="protein sequence ID" value="EFI33448.1"/>
    <property type="molecule type" value="Genomic_DNA"/>
</dbReference>
<gene>
    <name evidence="2" type="ORF">Dthio_PD0782</name>
</gene>
<reference evidence="2" key="1">
    <citation type="submission" date="2010-05" db="EMBL/GenBank/DDBJ databases">
        <title>The draft genome of Desulfonatronospira thiodismutans ASO3-1.</title>
        <authorList>
            <consortium name="US DOE Joint Genome Institute (JGI-PGF)"/>
            <person name="Lucas S."/>
            <person name="Copeland A."/>
            <person name="Lapidus A."/>
            <person name="Cheng J.-F."/>
            <person name="Bruce D."/>
            <person name="Goodwin L."/>
            <person name="Pitluck S."/>
            <person name="Chertkov O."/>
            <person name="Brettin T."/>
            <person name="Detter J.C."/>
            <person name="Han C."/>
            <person name="Land M.L."/>
            <person name="Hauser L."/>
            <person name="Kyrpides N."/>
            <person name="Mikhailova N."/>
            <person name="Muyzer G."/>
            <person name="Woyke T."/>
        </authorList>
    </citation>
    <scope>NUCLEOTIDE SEQUENCE [LARGE SCALE GENOMIC DNA]</scope>
    <source>
        <strain evidence="2">ASO3-1</strain>
    </source>
</reference>
<evidence type="ECO:0000313" key="2">
    <source>
        <dbReference type="EMBL" id="EFI33448.1"/>
    </source>
</evidence>
<dbReference type="InterPro" id="IPR001279">
    <property type="entry name" value="Metallo-B-lactamas"/>
</dbReference>
<dbReference type="Pfam" id="PF23023">
    <property type="entry name" value="Anti-Pycsar_Apyc1"/>
    <property type="match status" value="1"/>
</dbReference>
<dbReference type="SMART" id="SM00849">
    <property type="entry name" value="Lactamase_B"/>
    <property type="match status" value="1"/>
</dbReference>
<evidence type="ECO:0000313" key="3">
    <source>
        <dbReference type="Proteomes" id="UP000005496"/>
    </source>
</evidence>
<keyword evidence="3" id="KW-1185">Reference proteome</keyword>
<sequence>MSMQAVFCGVGEAFDENLPNTSILVQVKEDKNSRSALLDCGFTAASAFWGCSDDPLDLDAIWISHLHGDHFLGLPQLLLRFSEHARIKPLQISGVCGASSAVKQAMELAYPGKWDRLGFEIEFTEASSRDTFQLAGMQARAVPMEHPVPSLGIKLHAENRSLFYTGDGRLEKSFWPVLDGCDLAICEAFALEGDMPGHSSVSRVLSMAGLAGVRQTALVHMQRDERATHKDSLQKYFDQAQVTGFMPEPGDRVEL</sequence>
<protein>
    <submittedName>
        <fullName evidence="2">Beta-lactamase domain protein</fullName>
    </submittedName>
</protein>
<dbReference type="PANTHER" id="PTHR46018:SF2">
    <property type="entry name" value="ZINC PHOSPHODIESTERASE ELAC PROTEIN 1"/>
    <property type="match status" value="1"/>
</dbReference>
<organism evidence="2 3">
    <name type="scientific">Desulfonatronospira thiodismutans ASO3-1</name>
    <dbReference type="NCBI Taxonomy" id="555779"/>
    <lineage>
        <taxon>Bacteria</taxon>
        <taxon>Pseudomonadati</taxon>
        <taxon>Thermodesulfobacteriota</taxon>
        <taxon>Desulfovibrionia</taxon>
        <taxon>Desulfovibrionales</taxon>
        <taxon>Desulfonatronovibrionaceae</taxon>
        <taxon>Desulfonatronospira</taxon>
    </lineage>
</organism>
<dbReference type="PANTHER" id="PTHR46018">
    <property type="entry name" value="ZINC PHOSPHODIESTERASE ELAC PROTEIN 1"/>
    <property type="match status" value="1"/>
</dbReference>
<evidence type="ECO:0000259" key="1">
    <source>
        <dbReference type="SMART" id="SM00849"/>
    </source>
</evidence>
<dbReference type="Gene3D" id="3.60.15.10">
    <property type="entry name" value="Ribonuclease Z/Hydroxyacylglutathione hydrolase-like"/>
    <property type="match status" value="1"/>
</dbReference>
<dbReference type="Proteomes" id="UP000005496">
    <property type="component" value="Unassembled WGS sequence"/>
</dbReference>
<dbReference type="AlphaFoldDB" id="D6SRY2"/>
<accession>D6SRY2</accession>